<comment type="cofactor">
    <cofactor evidence="1 19">
        <name>Mg(2+)</name>
        <dbReference type="ChEBI" id="CHEBI:18420"/>
    </cofactor>
</comment>
<dbReference type="GO" id="GO:0009236">
    <property type="term" value="P:cobalamin biosynthetic process"/>
    <property type="evidence" value="ECO:0007669"/>
    <property type="project" value="UniProtKB-UniRule"/>
</dbReference>
<evidence type="ECO:0000256" key="1">
    <source>
        <dbReference type="ARBA" id="ARBA00001946"/>
    </source>
</evidence>
<gene>
    <name evidence="19" type="primary">cobS</name>
    <name evidence="20" type="ORF">DesU5LDRAFT_0846</name>
</gene>
<dbReference type="HOGENOM" id="CLU_057426_1_2_7"/>
<feature type="transmembrane region" description="Helical" evidence="19">
    <location>
        <begin position="222"/>
        <end position="240"/>
    </location>
</feature>
<evidence type="ECO:0000256" key="14">
    <source>
        <dbReference type="ARBA" id="ARBA00025228"/>
    </source>
</evidence>
<keyword evidence="7 19" id="KW-1003">Cell membrane</keyword>
<accession>I2PYE1</accession>
<comment type="function">
    <text evidence="14 19">Joins adenosylcobinamide-GDP and alpha-ribazole to generate adenosylcobalamin (Ado-cobalamin). Also synthesizes adenosylcobalamin 5'-phosphate from adenosylcobinamide-GDP and alpha-ribazole 5'-phosphate.</text>
</comment>
<evidence type="ECO:0000256" key="5">
    <source>
        <dbReference type="ARBA" id="ARBA00013200"/>
    </source>
</evidence>
<dbReference type="GO" id="GO:0008818">
    <property type="term" value="F:cobalamin 5'-phosphate synthase activity"/>
    <property type="evidence" value="ECO:0007669"/>
    <property type="project" value="UniProtKB-UniRule"/>
</dbReference>
<dbReference type="eggNOG" id="COG0368">
    <property type="taxonomic scope" value="Bacteria"/>
</dbReference>
<name>I2PYE1_9BACT</name>
<evidence type="ECO:0000256" key="9">
    <source>
        <dbReference type="ARBA" id="ARBA00022679"/>
    </source>
</evidence>
<reference evidence="20" key="1">
    <citation type="submission" date="2011-11" db="EMBL/GenBank/DDBJ databases">
        <title>Improved High-Quality Draft sequence of Desulfovibrio sp. U5L.</title>
        <authorList>
            <consortium name="US DOE Joint Genome Institute"/>
            <person name="Lucas S."/>
            <person name="Han J."/>
            <person name="Lapidus A."/>
            <person name="Cheng J.-F."/>
            <person name="Goodwin L."/>
            <person name="Pitluck S."/>
            <person name="Peters L."/>
            <person name="Ovchinnikova G."/>
            <person name="Held B."/>
            <person name="Detter J.C."/>
            <person name="Han C."/>
            <person name="Tapia R."/>
            <person name="Land M."/>
            <person name="Hauser L."/>
            <person name="Kyrpides N."/>
            <person name="Ivanova N."/>
            <person name="Pagani I."/>
            <person name="Gabster J."/>
            <person name="Walker C."/>
            <person name="Stolyar S."/>
            <person name="Stahl D."/>
            <person name="Arkin A."/>
            <person name="Dehal P."/>
            <person name="Hazen T."/>
            <person name="Woyke T."/>
        </authorList>
    </citation>
    <scope>NUCLEOTIDE SEQUENCE [LARGE SCALE GENOMIC DNA]</scope>
    <source>
        <strain evidence="20">U5L</strain>
    </source>
</reference>
<dbReference type="InterPro" id="IPR003805">
    <property type="entry name" value="CobS"/>
</dbReference>
<proteinExistence type="inferred from homology"/>
<comment type="pathway">
    <text evidence="3 19">Cofactor biosynthesis; adenosylcobalamin biosynthesis; adenosylcobalamin from cob(II)yrinate a,c-diamide: step 7/7.</text>
</comment>
<dbReference type="Pfam" id="PF02654">
    <property type="entry name" value="CobS"/>
    <property type="match status" value="1"/>
</dbReference>
<evidence type="ECO:0000256" key="7">
    <source>
        <dbReference type="ARBA" id="ARBA00022475"/>
    </source>
</evidence>
<evidence type="ECO:0000256" key="10">
    <source>
        <dbReference type="ARBA" id="ARBA00022692"/>
    </source>
</evidence>
<feature type="transmembrane region" description="Helical" evidence="19">
    <location>
        <begin position="32"/>
        <end position="54"/>
    </location>
</feature>
<keyword evidence="13 19" id="KW-0472">Membrane</keyword>
<protein>
    <recommendedName>
        <fullName evidence="6 19">Adenosylcobinamide-GDP ribazoletransferase</fullName>
        <ecNumber evidence="5 19">2.7.8.26</ecNumber>
    </recommendedName>
    <alternativeName>
        <fullName evidence="16 19">Cobalamin synthase</fullName>
    </alternativeName>
    <alternativeName>
        <fullName evidence="15 19">Cobalamin-5'-phosphate synthase</fullName>
    </alternativeName>
</protein>
<dbReference type="EMBL" id="JH600068">
    <property type="protein sequence ID" value="EIG52547.1"/>
    <property type="molecule type" value="Genomic_DNA"/>
</dbReference>
<evidence type="ECO:0000256" key="3">
    <source>
        <dbReference type="ARBA" id="ARBA00004663"/>
    </source>
</evidence>
<feature type="transmembrane region" description="Helical" evidence="19">
    <location>
        <begin position="133"/>
        <end position="150"/>
    </location>
</feature>
<evidence type="ECO:0000256" key="2">
    <source>
        <dbReference type="ARBA" id="ARBA00004651"/>
    </source>
</evidence>
<evidence type="ECO:0000256" key="19">
    <source>
        <dbReference type="HAMAP-Rule" id="MF_00719"/>
    </source>
</evidence>
<comment type="similarity">
    <text evidence="4 19">Belongs to the CobS family.</text>
</comment>
<keyword evidence="10 19" id="KW-0812">Transmembrane</keyword>
<feature type="transmembrane region" description="Helical" evidence="19">
    <location>
        <begin position="162"/>
        <end position="183"/>
    </location>
</feature>
<comment type="catalytic activity">
    <reaction evidence="18 19">
        <text>alpha-ribazole 5'-phosphate + adenosylcob(III)inamide-GDP = adenosylcob(III)alamin 5'-phosphate + GMP + H(+)</text>
        <dbReference type="Rhea" id="RHEA:23560"/>
        <dbReference type="ChEBI" id="CHEBI:15378"/>
        <dbReference type="ChEBI" id="CHEBI:57918"/>
        <dbReference type="ChEBI" id="CHEBI:58115"/>
        <dbReference type="ChEBI" id="CHEBI:60487"/>
        <dbReference type="ChEBI" id="CHEBI:60493"/>
        <dbReference type="EC" id="2.7.8.26"/>
    </reaction>
</comment>
<dbReference type="PANTHER" id="PTHR34148">
    <property type="entry name" value="ADENOSYLCOBINAMIDE-GDP RIBAZOLETRANSFERASE"/>
    <property type="match status" value="1"/>
</dbReference>
<feature type="transmembrane region" description="Helical" evidence="19">
    <location>
        <begin position="105"/>
        <end position="127"/>
    </location>
</feature>
<comment type="subcellular location">
    <subcellularLocation>
        <location evidence="2 19">Cell membrane</location>
        <topology evidence="2 19">Multi-pass membrane protein</topology>
    </subcellularLocation>
</comment>
<dbReference type="AlphaFoldDB" id="I2PYE1"/>
<keyword evidence="8 19" id="KW-0169">Cobalamin biosynthesis</keyword>
<evidence type="ECO:0000256" key="11">
    <source>
        <dbReference type="ARBA" id="ARBA00022842"/>
    </source>
</evidence>
<evidence type="ECO:0000256" key="16">
    <source>
        <dbReference type="ARBA" id="ARBA00032853"/>
    </source>
</evidence>
<evidence type="ECO:0000256" key="8">
    <source>
        <dbReference type="ARBA" id="ARBA00022573"/>
    </source>
</evidence>
<evidence type="ECO:0000256" key="15">
    <source>
        <dbReference type="ARBA" id="ARBA00032605"/>
    </source>
</evidence>
<dbReference type="GO" id="GO:0051073">
    <property type="term" value="F:adenosylcobinamide-GDP ribazoletransferase activity"/>
    <property type="evidence" value="ECO:0007669"/>
    <property type="project" value="UniProtKB-UniRule"/>
</dbReference>
<dbReference type="OrthoDB" id="9794223at2"/>
<sequence length="241" mass="24122">MGIVRNYLAALGFLTRLGPAVRDPDMAACVPLFPVVGATLGLVLALPLALGLFAGHPLAGAFAYAVANLALTRGLHLDGFADVADAWGSLASGDRFFAIMKDSRIGAFGGMALVVALLGQVCLGAELLGAGRVWTLAFAPVLGRAGAVVLMRCCRDLARPGLGALCLPGATGRNTAIAVGVAVACGLAWAGLGALAWGCFLSGVILCNLARLARKNGGVNGDFLGAAIVAGELAALAGGLW</sequence>
<evidence type="ECO:0000256" key="12">
    <source>
        <dbReference type="ARBA" id="ARBA00022989"/>
    </source>
</evidence>
<dbReference type="EC" id="2.7.8.26" evidence="5 19"/>
<dbReference type="GO" id="GO:0005886">
    <property type="term" value="C:plasma membrane"/>
    <property type="evidence" value="ECO:0007669"/>
    <property type="project" value="UniProtKB-SubCell"/>
</dbReference>
<evidence type="ECO:0000256" key="6">
    <source>
        <dbReference type="ARBA" id="ARBA00015850"/>
    </source>
</evidence>
<evidence type="ECO:0000256" key="17">
    <source>
        <dbReference type="ARBA" id="ARBA00048623"/>
    </source>
</evidence>
<dbReference type="PANTHER" id="PTHR34148:SF1">
    <property type="entry name" value="ADENOSYLCOBINAMIDE-GDP RIBAZOLETRANSFERASE"/>
    <property type="match status" value="1"/>
</dbReference>
<dbReference type="STRING" id="596152.DesU5LDRAFT_0846"/>
<keyword evidence="11 19" id="KW-0460">Magnesium</keyword>
<keyword evidence="9 19" id="KW-0808">Transferase</keyword>
<evidence type="ECO:0000256" key="18">
    <source>
        <dbReference type="ARBA" id="ARBA00049504"/>
    </source>
</evidence>
<comment type="catalytic activity">
    <reaction evidence="17 19">
        <text>alpha-ribazole + adenosylcob(III)inamide-GDP = adenosylcob(III)alamin + GMP + H(+)</text>
        <dbReference type="Rhea" id="RHEA:16049"/>
        <dbReference type="ChEBI" id="CHEBI:10329"/>
        <dbReference type="ChEBI" id="CHEBI:15378"/>
        <dbReference type="ChEBI" id="CHEBI:18408"/>
        <dbReference type="ChEBI" id="CHEBI:58115"/>
        <dbReference type="ChEBI" id="CHEBI:60487"/>
        <dbReference type="EC" id="2.7.8.26"/>
    </reaction>
</comment>
<evidence type="ECO:0000256" key="13">
    <source>
        <dbReference type="ARBA" id="ARBA00023136"/>
    </source>
</evidence>
<evidence type="ECO:0000256" key="4">
    <source>
        <dbReference type="ARBA" id="ARBA00010561"/>
    </source>
</evidence>
<feature type="transmembrane region" description="Helical" evidence="19">
    <location>
        <begin position="189"/>
        <end position="210"/>
    </location>
</feature>
<keyword evidence="12 19" id="KW-1133">Transmembrane helix</keyword>
<dbReference type="HAMAP" id="MF_00719">
    <property type="entry name" value="CobS"/>
    <property type="match status" value="1"/>
</dbReference>
<dbReference type="UniPathway" id="UPA00148">
    <property type="reaction ID" value="UER00238"/>
</dbReference>
<organism evidence="20">
    <name type="scientific">Desulfovibrio sp. U5L</name>
    <dbReference type="NCBI Taxonomy" id="596152"/>
    <lineage>
        <taxon>Bacteria</taxon>
        <taxon>Pseudomonadati</taxon>
        <taxon>Thermodesulfobacteriota</taxon>
        <taxon>Desulfovibrionia</taxon>
        <taxon>Desulfovibrionales</taxon>
        <taxon>Desulfovibrionaceae</taxon>
        <taxon>Desulfovibrio</taxon>
    </lineage>
</organism>
<evidence type="ECO:0000313" key="20">
    <source>
        <dbReference type="EMBL" id="EIG52547.1"/>
    </source>
</evidence>